<reference evidence="1 2" key="1">
    <citation type="submission" date="2015-07" db="EMBL/GenBank/DDBJ databases">
        <authorList>
            <consortium name="Pathogen Informatics"/>
        </authorList>
    </citation>
    <scope>NUCLEOTIDE SEQUENCE [LARGE SCALE GENOMIC DNA]</scope>
    <source>
        <strain evidence="1 2">A325</strain>
    </source>
</reference>
<sequence>MWSAAKVNFGVDYVSATIQFVHLDQAGREEKRLIDVIDRHHARDHTVATGFGHQGNIVTATHVAVIATQVDYLYTAVIEFPVSIEILIDTNNLF</sequence>
<organism evidence="1 2">
    <name type="scientific">Vibrio cholerae</name>
    <dbReference type="NCBI Taxonomy" id="666"/>
    <lineage>
        <taxon>Bacteria</taxon>
        <taxon>Pseudomonadati</taxon>
        <taxon>Pseudomonadota</taxon>
        <taxon>Gammaproteobacteria</taxon>
        <taxon>Vibrionales</taxon>
        <taxon>Vibrionaceae</taxon>
        <taxon>Vibrio</taxon>
    </lineage>
</organism>
<name>A0A655W4U9_VIBCL</name>
<protein>
    <submittedName>
        <fullName evidence="1">Uncharacterized protein</fullName>
    </submittedName>
</protein>
<evidence type="ECO:0000313" key="2">
    <source>
        <dbReference type="Proteomes" id="UP000046067"/>
    </source>
</evidence>
<evidence type="ECO:0000313" key="1">
    <source>
        <dbReference type="EMBL" id="CSB83002.1"/>
    </source>
</evidence>
<proteinExistence type="predicted"/>
<dbReference type="Proteomes" id="UP000046067">
    <property type="component" value="Unassembled WGS sequence"/>
</dbReference>
<accession>A0A655W4U9</accession>
<dbReference type="AlphaFoldDB" id="A0A655W4U9"/>
<gene>
    <name evidence="1" type="ORF">ERS013201_01068</name>
</gene>
<dbReference type="EMBL" id="CWQJ01000005">
    <property type="protein sequence ID" value="CSB83002.1"/>
    <property type="molecule type" value="Genomic_DNA"/>
</dbReference>